<dbReference type="STRING" id="6412.T1ERK6"/>
<reference evidence="9" key="1">
    <citation type="submission" date="2012-12" db="EMBL/GenBank/DDBJ databases">
        <authorList>
            <person name="Hellsten U."/>
            <person name="Grimwood J."/>
            <person name="Chapman J.A."/>
            <person name="Shapiro H."/>
            <person name="Aerts A."/>
            <person name="Otillar R.P."/>
            <person name="Terry A.Y."/>
            <person name="Boore J.L."/>
            <person name="Simakov O."/>
            <person name="Marletaz F."/>
            <person name="Cho S.-J."/>
            <person name="Edsinger-Gonzales E."/>
            <person name="Havlak P."/>
            <person name="Kuo D.-H."/>
            <person name="Larsson T."/>
            <person name="Lv J."/>
            <person name="Arendt D."/>
            <person name="Savage R."/>
            <person name="Osoegawa K."/>
            <person name="de Jong P."/>
            <person name="Lindberg D.R."/>
            <person name="Seaver E.C."/>
            <person name="Weisblat D.A."/>
            <person name="Putnam N.H."/>
            <person name="Grigoriev I.V."/>
            <person name="Rokhsar D.S."/>
        </authorList>
    </citation>
    <scope>NUCLEOTIDE SEQUENCE</scope>
</reference>
<feature type="compositionally biased region" description="Basic and acidic residues" evidence="5">
    <location>
        <begin position="110"/>
        <end position="134"/>
    </location>
</feature>
<dbReference type="Proteomes" id="UP000015101">
    <property type="component" value="Unassembled WGS sequence"/>
</dbReference>
<sequence length="329" mass="37059">MSNFKISEDKLELDSLVKSCLCNKSSVKDAANKDNLTDLVVARVANQKLLKNKIESWRKQHEDWESLASFIKGHISRRLKKRKSTDKIIEKVEALKDNVENVKNEKVEKVENVKNESKPSSKPNEAKTVVKDSNSKSCANNQTSSPHSCEAADDDASITKSQSDEIVLMSSHDMIVKRCRMDECTDEIFVGSAVPAKDPSITEATSNIKNEKFDSFFEGGEDSDDDEDKKSCAVILSSHNDIRSQFVSSLGNPNKIFKKTANKSSFPEDRNKNAHKQSKSFKAESKKDNKGKEELKETKLHPSWEAKRKLKEKLAPNVKFMGKKIIFDD</sequence>
<feature type="region of interest" description="Disordered" evidence="5">
    <location>
        <begin position="258"/>
        <end position="305"/>
    </location>
</feature>
<evidence type="ECO:0000313" key="9">
    <source>
        <dbReference type="Proteomes" id="UP000015101"/>
    </source>
</evidence>
<dbReference type="OrthoDB" id="3364872at2759"/>
<dbReference type="CTD" id="20199206"/>
<evidence type="ECO:0000313" key="8">
    <source>
        <dbReference type="EnsemblMetazoa" id="HelroP161512"/>
    </source>
</evidence>
<evidence type="ECO:0000256" key="2">
    <source>
        <dbReference type="ARBA" id="ARBA00023054"/>
    </source>
</evidence>
<dbReference type="GeneID" id="20199206"/>
<evidence type="ECO:0000313" key="7">
    <source>
        <dbReference type="EMBL" id="ESO02264.1"/>
    </source>
</evidence>
<dbReference type="GO" id="GO:0005634">
    <property type="term" value="C:nucleus"/>
    <property type="evidence" value="ECO:0000318"/>
    <property type="project" value="GO_Central"/>
</dbReference>
<evidence type="ECO:0000256" key="4">
    <source>
        <dbReference type="ARBA" id="ARBA00033254"/>
    </source>
</evidence>
<accession>T1ERK6</accession>
<dbReference type="GO" id="GO:0030490">
    <property type="term" value="P:maturation of SSU-rRNA"/>
    <property type="evidence" value="ECO:0000318"/>
    <property type="project" value="GO_Central"/>
</dbReference>
<dbReference type="EMBL" id="KB096742">
    <property type="protein sequence ID" value="ESO02264.1"/>
    <property type="molecule type" value="Genomic_DNA"/>
</dbReference>
<dbReference type="InterPro" id="IPR015158">
    <property type="entry name" value="Bud22_dom"/>
</dbReference>
<proteinExistence type="predicted"/>
<dbReference type="EMBL" id="AMQM01000833">
    <property type="status" value="NOT_ANNOTATED_CDS"/>
    <property type="molecule type" value="Genomic_DNA"/>
</dbReference>
<dbReference type="EnsemblMetazoa" id="HelroT161512">
    <property type="protein sequence ID" value="HelroP161512"/>
    <property type="gene ID" value="HelroG161512"/>
</dbReference>
<evidence type="ECO:0000256" key="3">
    <source>
        <dbReference type="ARBA" id="ARBA00025646"/>
    </source>
</evidence>
<feature type="domain" description="Bud22" evidence="6">
    <location>
        <begin position="268"/>
        <end position="328"/>
    </location>
</feature>
<keyword evidence="9" id="KW-1185">Reference proteome</keyword>
<evidence type="ECO:0000259" key="6">
    <source>
        <dbReference type="Pfam" id="PF09073"/>
    </source>
</evidence>
<dbReference type="KEGG" id="hro:HELRODRAFT_161512"/>
<dbReference type="HOGENOM" id="CLU_845392_0_0_1"/>
<dbReference type="Pfam" id="PF09073">
    <property type="entry name" value="BUD22"/>
    <property type="match status" value="1"/>
</dbReference>
<dbReference type="InterPro" id="IPR037393">
    <property type="entry name" value="Bud22/SRFB1"/>
</dbReference>
<reference evidence="7 9" key="2">
    <citation type="journal article" date="2013" name="Nature">
        <title>Insights into bilaterian evolution from three spiralian genomes.</title>
        <authorList>
            <person name="Simakov O."/>
            <person name="Marletaz F."/>
            <person name="Cho S.J."/>
            <person name="Edsinger-Gonzales E."/>
            <person name="Havlak P."/>
            <person name="Hellsten U."/>
            <person name="Kuo D.H."/>
            <person name="Larsson T."/>
            <person name="Lv J."/>
            <person name="Arendt D."/>
            <person name="Savage R."/>
            <person name="Osoegawa K."/>
            <person name="de Jong P."/>
            <person name="Grimwood J."/>
            <person name="Chapman J.A."/>
            <person name="Shapiro H."/>
            <person name="Aerts A."/>
            <person name="Otillar R.P."/>
            <person name="Terry A.Y."/>
            <person name="Boore J.L."/>
            <person name="Grigoriev I.V."/>
            <person name="Lindberg D.R."/>
            <person name="Seaver E.C."/>
            <person name="Weisblat D.A."/>
            <person name="Putnam N.H."/>
            <person name="Rokhsar D.S."/>
        </authorList>
    </citation>
    <scope>NUCLEOTIDE SEQUENCE</scope>
</reference>
<dbReference type="PANTHER" id="PTHR23325:SF1">
    <property type="entry name" value="SERUM RESPONSE FACTOR-BINDING PROTEIN 1"/>
    <property type="match status" value="1"/>
</dbReference>
<keyword evidence="2" id="KW-0175">Coiled coil</keyword>
<dbReference type="InParanoid" id="T1ERK6"/>
<dbReference type="RefSeq" id="XP_009019672.1">
    <property type="nucleotide sequence ID" value="XM_009021424.1"/>
</dbReference>
<protein>
    <recommendedName>
        <fullName evidence="1">Serum response factor-binding protein 1</fullName>
    </recommendedName>
    <alternativeName>
        <fullName evidence="4">SRF-dependent transcription regulation-associated protein</fullName>
    </alternativeName>
</protein>
<reference evidence="8" key="3">
    <citation type="submission" date="2015-06" db="UniProtKB">
        <authorList>
            <consortium name="EnsemblMetazoa"/>
        </authorList>
    </citation>
    <scope>IDENTIFICATION</scope>
</reference>
<organism evidence="8 9">
    <name type="scientific">Helobdella robusta</name>
    <name type="common">Californian leech</name>
    <dbReference type="NCBI Taxonomy" id="6412"/>
    <lineage>
        <taxon>Eukaryota</taxon>
        <taxon>Metazoa</taxon>
        <taxon>Spiralia</taxon>
        <taxon>Lophotrochozoa</taxon>
        <taxon>Annelida</taxon>
        <taxon>Clitellata</taxon>
        <taxon>Hirudinea</taxon>
        <taxon>Rhynchobdellida</taxon>
        <taxon>Glossiphoniidae</taxon>
        <taxon>Helobdella</taxon>
    </lineage>
</organism>
<evidence type="ECO:0000256" key="5">
    <source>
        <dbReference type="SAM" id="MobiDB-lite"/>
    </source>
</evidence>
<feature type="region of interest" description="Disordered" evidence="5">
    <location>
        <begin position="110"/>
        <end position="156"/>
    </location>
</feature>
<feature type="compositionally biased region" description="Polar residues" evidence="5">
    <location>
        <begin position="135"/>
        <end position="147"/>
    </location>
</feature>
<dbReference type="GO" id="GO:0030686">
    <property type="term" value="C:90S preribosome"/>
    <property type="evidence" value="ECO:0000318"/>
    <property type="project" value="GO_Central"/>
</dbReference>
<evidence type="ECO:0000256" key="1">
    <source>
        <dbReference type="ARBA" id="ARBA00013459"/>
    </source>
</evidence>
<feature type="compositionally biased region" description="Basic and acidic residues" evidence="5">
    <location>
        <begin position="281"/>
        <end position="305"/>
    </location>
</feature>
<name>T1ERK6_HELRO</name>
<comment type="function">
    <text evidence="3">May be involved in regulating transcriptional activation of cardiac genes during the aging process. May play a role in biosynthesis and/or processing of SLC2A4 in adipose cells.</text>
</comment>
<dbReference type="PANTHER" id="PTHR23325">
    <property type="entry name" value="SERUM RESPONSE FACTOR-BINDING"/>
    <property type="match status" value="1"/>
</dbReference>
<gene>
    <name evidence="8" type="primary">20199206</name>
    <name evidence="7" type="ORF">HELRODRAFT_161512</name>
</gene>
<dbReference type="AlphaFoldDB" id="T1ERK6"/>